<dbReference type="EMBL" id="AZHF01000004">
    <property type="protein sequence ID" value="OAA77027.1"/>
    <property type="molecule type" value="Genomic_DNA"/>
</dbReference>
<evidence type="ECO:0000259" key="5">
    <source>
        <dbReference type="PROSITE" id="PS01031"/>
    </source>
</evidence>
<comment type="caution">
    <text evidence="6">The sequence shown here is derived from an EMBL/GenBank/DDBJ whole genome shotgun (WGS) entry which is preliminary data.</text>
</comment>
<dbReference type="InterPro" id="IPR008978">
    <property type="entry name" value="HSP20-like_chaperone"/>
</dbReference>
<dbReference type="AlphaFoldDB" id="A0A168GX03"/>
<keyword evidence="7" id="KW-1185">Reference proteome</keyword>
<reference evidence="6 7" key="1">
    <citation type="journal article" date="2016" name="Genome Biol. Evol.">
        <title>Divergent and convergent evolution of fungal pathogenicity.</title>
        <authorList>
            <person name="Shang Y."/>
            <person name="Xiao G."/>
            <person name="Zheng P."/>
            <person name="Cen K."/>
            <person name="Zhan S."/>
            <person name="Wang C."/>
        </authorList>
    </citation>
    <scope>NUCLEOTIDE SEQUENCE [LARGE SCALE GENOMIC DNA]</scope>
    <source>
        <strain evidence="6 7">RCEF 1005</strain>
    </source>
</reference>
<dbReference type="SUPFAM" id="SSF49764">
    <property type="entry name" value="HSP20-like chaperones"/>
    <property type="match status" value="1"/>
</dbReference>
<gene>
    <name evidence="6" type="ORF">LEL_06711</name>
</gene>
<evidence type="ECO:0000256" key="4">
    <source>
        <dbReference type="SAM" id="MobiDB-lite"/>
    </source>
</evidence>
<evidence type="ECO:0000256" key="1">
    <source>
        <dbReference type="ARBA" id="ARBA00023016"/>
    </source>
</evidence>
<name>A0A168GX03_CORDF</name>
<dbReference type="Proteomes" id="UP000076881">
    <property type="component" value="Unassembled WGS sequence"/>
</dbReference>
<organism evidence="6 7">
    <name type="scientific">Akanthomyces lecanii RCEF 1005</name>
    <dbReference type="NCBI Taxonomy" id="1081108"/>
    <lineage>
        <taxon>Eukaryota</taxon>
        <taxon>Fungi</taxon>
        <taxon>Dikarya</taxon>
        <taxon>Ascomycota</taxon>
        <taxon>Pezizomycotina</taxon>
        <taxon>Sordariomycetes</taxon>
        <taxon>Hypocreomycetidae</taxon>
        <taxon>Hypocreales</taxon>
        <taxon>Cordycipitaceae</taxon>
        <taxon>Akanthomyces</taxon>
        <taxon>Cordyceps confragosa</taxon>
    </lineage>
</organism>
<protein>
    <submittedName>
        <fullName evidence="6">HSP20-like chaperone</fullName>
    </submittedName>
</protein>
<proteinExistence type="inferred from homology"/>
<dbReference type="STRING" id="1081108.A0A168GX03"/>
<sequence>MALFTPSPYHFDASPKYLDPDHHWRRNLGHPAAWQPKFDIRDIGDAYELIGELPGMKKEDLNIELTEPRTLLISGKVGASFASSTGGEPKTSQDKHGSSRDTRDDAKEHDENKKPNYWLQERHTGEFSRVFNFPAGLEKPQLSATMERGVLRMILPKSSGHESYKVPIT</sequence>
<evidence type="ECO:0000313" key="7">
    <source>
        <dbReference type="Proteomes" id="UP000076881"/>
    </source>
</evidence>
<dbReference type="Gene3D" id="2.60.40.790">
    <property type="match status" value="1"/>
</dbReference>
<dbReference type="CDD" id="cd06464">
    <property type="entry name" value="ACD_sHsps-like"/>
    <property type="match status" value="1"/>
</dbReference>
<feature type="domain" description="SHSP" evidence="5">
    <location>
        <begin position="29"/>
        <end position="169"/>
    </location>
</feature>
<feature type="region of interest" description="Disordered" evidence="4">
    <location>
        <begin position="79"/>
        <end position="119"/>
    </location>
</feature>
<dbReference type="InterPro" id="IPR031107">
    <property type="entry name" value="Small_HSP"/>
</dbReference>
<dbReference type="PANTHER" id="PTHR11527">
    <property type="entry name" value="HEAT-SHOCK PROTEIN 20 FAMILY MEMBER"/>
    <property type="match status" value="1"/>
</dbReference>
<accession>A0A168GX03</accession>
<dbReference type="PROSITE" id="PS01031">
    <property type="entry name" value="SHSP"/>
    <property type="match status" value="1"/>
</dbReference>
<feature type="compositionally biased region" description="Basic and acidic residues" evidence="4">
    <location>
        <begin position="91"/>
        <end position="119"/>
    </location>
</feature>
<evidence type="ECO:0000256" key="2">
    <source>
        <dbReference type="PROSITE-ProRule" id="PRU00285"/>
    </source>
</evidence>
<dbReference type="OrthoDB" id="1431247at2759"/>
<evidence type="ECO:0000313" key="6">
    <source>
        <dbReference type="EMBL" id="OAA77027.1"/>
    </source>
</evidence>
<comment type="similarity">
    <text evidence="2 3">Belongs to the small heat shock protein (HSP20) family.</text>
</comment>
<evidence type="ECO:0000256" key="3">
    <source>
        <dbReference type="RuleBase" id="RU003616"/>
    </source>
</evidence>
<keyword evidence="1" id="KW-0346">Stress response</keyword>
<dbReference type="Pfam" id="PF00011">
    <property type="entry name" value="HSP20"/>
    <property type="match status" value="1"/>
</dbReference>
<dbReference type="InterPro" id="IPR002068">
    <property type="entry name" value="A-crystallin/Hsp20_dom"/>
</dbReference>